<dbReference type="InterPro" id="IPR036390">
    <property type="entry name" value="WH_DNA-bd_sf"/>
</dbReference>
<reference evidence="1 2" key="1">
    <citation type="submission" date="2019-02" db="EMBL/GenBank/DDBJ databases">
        <title>Deep-cultivation of Planctomycetes and their phenomic and genomic characterization uncovers novel biology.</title>
        <authorList>
            <person name="Wiegand S."/>
            <person name="Jogler M."/>
            <person name="Boedeker C."/>
            <person name="Pinto D."/>
            <person name="Vollmers J."/>
            <person name="Rivas-Marin E."/>
            <person name="Kohn T."/>
            <person name="Peeters S.H."/>
            <person name="Heuer A."/>
            <person name="Rast P."/>
            <person name="Oberbeckmann S."/>
            <person name="Bunk B."/>
            <person name="Jeske O."/>
            <person name="Meyerdierks A."/>
            <person name="Storesund J.E."/>
            <person name="Kallscheuer N."/>
            <person name="Luecker S."/>
            <person name="Lage O.M."/>
            <person name="Pohl T."/>
            <person name="Merkel B.J."/>
            <person name="Hornburger P."/>
            <person name="Mueller R.-W."/>
            <person name="Bruemmer F."/>
            <person name="Labrenz M."/>
            <person name="Spormann A.M."/>
            <person name="Op Den Camp H."/>
            <person name="Overmann J."/>
            <person name="Amann R."/>
            <person name="Jetten M.S.M."/>
            <person name="Mascher T."/>
            <person name="Medema M.H."/>
            <person name="Devos D.P."/>
            <person name="Kaster A.-K."/>
            <person name="Ovreas L."/>
            <person name="Rohde M."/>
            <person name="Galperin M.Y."/>
            <person name="Jogler C."/>
        </authorList>
    </citation>
    <scope>NUCLEOTIDE SEQUENCE [LARGE SCALE GENOMIC DNA]</scope>
    <source>
        <strain evidence="1 2">CA13</strain>
    </source>
</reference>
<evidence type="ECO:0000313" key="1">
    <source>
        <dbReference type="EMBL" id="TWT82380.1"/>
    </source>
</evidence>
<dbReference type="SUPFAM" id="SSF46785">
    <property type="entry name" value="Winged helix' DNA-binding domain"/>
    <property type="match status" value="1"/>
</dbReference>
<dbReference type="GO" id="GO:0003700">
    <property type="term" value="F:DNA-binding transcription factor activity"/>
    <property type="evidence" value="ECO:0007669"/>
    <property type="project" value="TreeGrafter"/>
</dbReference>
<dbReference type="AlphaFoldDB" id="A0A5C5Z5A3"/>
<dbReference type="NCBIfam" id="TIGR00738">
    <property type="entry name" value="rrf2_super"/>
    <property type="match status" value="1"/>
</dbReference>
<gene>
    <name evidence="1" type="primary">iscR</name>
    <name evidence="1" type="ORF">CA13_38430</name>
</gene>
<sequence length="156" mass="16890">MISQTAEYALRAIVCLADQAAPKTTAAIADQTRVPAGYLAKVMQGLSRSGVVHAQRGLHGGFVLVRPADQLTVIDVINAVDPIRRFHECPLGLHGIHLCQLHRKLDNTAKRIEEDLGKTTIADLIDSSTQSKPLCGFPLSDLPESKQIESKITTSQ</sequence>
<dbReference type="PROSITE" id="PS01332">
    <property type="entry name" value="HTH_RRF2_1"/>
    <property type="match status" value="1"/>
</dbReference>
<dbReference type="PROSITE" id="PS51197">
    <property type="entry name" value="HTH_RRF2_2"/>
    <property type="match status" value="1"/>
</dbReference>
<keyword evidence="2" id="KW-1185">Reference proteome</keyword>
<evidence type="ECO:0000313" key="2">
    <source>
        <dbReference type="Proteomes" id="UP000315010"/>
    </source>
</evidence>
<name>A0A5C5Z5A3_9BACT</name>
<organism evidence="1 2">
    <name type="scientific">Novipirellula herctigrandis</name>
    <dbReference type="NCBI Taxonomy" id="2527986"/>
    <lineage>
        <taxon>Bacteria</taxon>
        <taxon>Pseudomonadati</taxon>
        <taxon>Planctomycetota</taxon>
        <taxon>Planctomycetia</taxon>
        <taxon>Pirellulales</taxon>
        <taxon>Pirellulaceae</taxon>
        <taxon>Novipirellula</taxon>
    </lineage>
</organism>
<dbReference type="OrthoDB" id="9800519at2"/>
<accession>A0A5C5Z5A3</accession>
<dbReference type="GO" id="GO:0005829">
    <property type="term" value="C:cytosol"/>
    <property type="evidence" value="ECO:0007669"/>
    <property type="project" value="TreeGrafter"/>
</dbReference>
<dbReference type="PANTHER" id="PTHR33221">
    <property type="entry name" value="WINGED HELIX-TURN-HELIX TRANSCRIPTIONAL REGULATOR, RRF2 FAMILY"/>
    <property type="match status" value="1"/>
</dbReference>
<dbReference type="InterPro" id="IPR030489">
    <property type="entry name" value="TR_Rrf2-type_CS"/>
</dbReference>
<dbReference type="PANTHER" id="PTHR33221:SF13">
    <property type="entry name" value="TRANSCRIPTIONAL REGULATOR-RELATED"/>
    <property type="match status" value="1"/>
</dbReference>
<dbReference type="Proteomes" id="UP000315010">
    <property type="component" value="Unassembled WGS sequence"/>
</dbReference>
<proteinExistence type="predicted"/>
<dbReference type="EMBL" id="SJPJ01000001">
    <property type="protein sequence ID" value="TWT82380.1"/>
    <property type="molecule type" value="Genomic_DNA"/>
</dbReference>
<comment type="caution">
    <text evidence="1">The sequence shown here is derived from an EMBL/GenBank/DDBJ whole genome shotgun (WGS) entry which is preliminary data.</text>
</comment>
<dbReference type="RefSeq" id="WP_146398853.1">
    <property type="nucleotide sequence ID" value="NZ_SJPJ01000001.1"/>
</dbReference>
<dbReference type="InterPro" id="IPR036388">
    <property type="entry name" value="WH-like_DNA-bd_sf"/>
</dbReference>
<protein>
    <submittedName>
        <fullName evidence="1">HTH-type transcriptional regulator IscR</fullName>
    </submittedName>
</protein>
<dbReference type="InterPro" id="IPR000944">
    <property type="entry name" value="Tscrpt_reg_Rrf2"/>
</dbReference>
<dbReference type="Gene3D" id="1.10.10.10">
    <property type="entry name" value="Winged helix-like DNA-binding domain superfamily/Winged helix DNA-binding domain"/>
    <property type="match status" value="1"/>
</dbReference>
<dbReference type="Pfam" id="PF02082">
    <property type="entry name" value="Rrf2"/>
    <property type="match status" value="1"/>
</dbReference>